<sequence>MWSRQRRWNTYSALPIQQRSLVQTSQDGSFKYYQQIPASLINSERNTKQELCSNVLK</sequence>
<organism evidence="1 2">
    <name type="scientific">Panicum virgatum</name>
    <name type="common">Blackwell switchgrass</name>
    <dbReference type="NCBI Taxonomy" id="38727"/>
    <lineage>
        <taxon>Eukaryota</taxon>
        <taxon>Viridiplantae</taxon>
        <taxon>Streptophyta</taxon>
        <taxon>Embryophyta</taxon>
        <taxon>Tracheophyta</taxon>
        <taxon>Spermatophyta</taxon>
        <taxon>Magnoliopsida</taxon>
        <taxon>Liliopsida</taxon>
        <taxon>Poales</taxon>
        <taxon>Poaceae</taxon>
        <taxon>PACMAD clade</taxon>
        <taxon>Panicoideae</taxon>
        <taxon>Panicodae</taxon>
        <taxon>Paniceae</taxon>
        <taxon>Panicinae</taxon>
        <taxon>Panicum</taxon>
        <taxon>Panicum sect. Hiantes</taxon>
    </lineage>
</organism>
<dbReference type="AlphaFoldDB" id="A0A8T0W8I8"/>
<dbReference type="EMBL" id="CM029039">
    <property type="protein sequence ID" value="KAG2641654.1"/>
    <property type="molecule type" value="Genomic_DNA"/>
</dbReference>
<accession>A0A8T0W8I8</accession>
<gene>
    <name evidence="1" type="ORF">PVAP13_2KG210674</name>
</gene>
<evidence type="ECO:0000313" key="2">
    <source>
        <dbReference type="Proteomes" id="UP000823388"/>
    </source>
</evidence>
<proteinExistence type="predicted"/>
<keyword evidence="2" id="KW-1185">Reference proteome</keyword>
<reference evidence="1" key="1">
    <citation type="submission" date="2020-05" db="EMBL/GenBank/DDBJ databases">
        <title>WGS assembly of Panicum virgatum.</title>
        <authorList>
            <person name="Lovell J.T."/>
            <person name="Jenkins J."/>
            <person name="Shu S."/>
            <person name="Juenger T.E."/>
            <person name="Schmutz J."/>
        </authorList>
    </citation>
    <scope>NUCLEOTIDE SEQUENCE</scope>
    <source>
        <strain evidence="1">AP13</strain>
    </source>
</reference>
<dbReference type="Proteomes" id="UP000823388">
    <property type="component" value="Chromosome 2K"/>
</dbReference>
<protein>
    <submittedName>
        <fullName evidence="1">Uncharacterized protein</fullName>
    </submittedName>
</protein>
<name>A0A8T0W8I8_PANVG</name>
<evidence type="ECO:0000313" key="1">
    <source>
        <dbReference type="EMBL" id="KAG2641654.1"/>
    </source>
</evidence>
<comment type="caution">
    <text evidence="1">The sequence shown here is derived from an EMBL/GenBank/DDBJ whole genome shotgun (WGS) entry which is preliminary data.</text>
</comment>